<dbReference type="AlphaFoldDB" id="A0A8H4AR66"/>
<dbReference type="SUPFAM" id="SSF82171">
    <property type="entry name" value="DPP6 N-terminal domain-like"/>
    <property type="match status" value="1"/>
</dbReference>
<feature type="transmembrane region" description="Helical" evidence="1">
    <location>
        <begin position="447"/>
        <end position="464"/>
    </location>
</feature>
<reference evidence="2 3" key="1">
    <citation type="journal article" date="2019" name="Environ. Microbiol.">
        <title>At the nexus of three kingdoms: the genome of the mycorrhizal fungus Gigaspora margarita provides insights into plant, endobacterial and fungal interactions.</title>
        <authorList>
            <person name="Venice F."/>
            <person name="Ghignone S."/>
            <person name="Salvioli di Fossalunga A."/>
            <person name="Amselem J."/>
            <person name="Novero M."/>
            <person name="Xianan X."/>
            <person name="Sedzielewska Toro K."/>
            <person name="Morin E."/>
            <person name="Lipzen A."/>
            <person name="Grigoriev I.V."/>
            <person name="Henrissat B."/>
            <person name="Martin F.M."/>
            <person name="Bonfante P."/>
        </authorList>
    </citation>
    <scope>NUCLEOTIDE SEQUENCE [LARGE SCALE GENOMIC DNA]</scope>
    <source>
        <strain evidence="2 3">BEG34</strain>
    </source>
</reference>
<accession>A0A8H4AR66</accession>
<feature type="transmembrane region" description="Helical" evidence="1">
    <location>
        <begin position="407"/>
        <end position="426"/>
    </location>
</feature>
<name>A0A8H4AR66_GIGMA</name>
<feature type="transmembrane region" description="Helical" evidence="1">
    <location>
        <begin position="510"/>
        <end position="530"/>
    </location>
</feature>
<proteinExistence type="predicted"/>
<keyword evidence="1" id="KW-0812">Transmembrane</keyword>
<evidence type="ECO:0000313" key="3">
    <source>
        <dbReference type="Proteomes" id="UP000439903"/>
    </source>
</evidence>
<keyword evidence="1" id="KW-1133">Transmembrane helix</keyword>
<feature type="transmembrane region" description="Helical" evidence="1">
    <location>
        <begin position="550"/>
        <end position="568"/>
    </location>
</feature>
<evidence type="ECO:0000256" key="1">
    <source>
        <dbReference type="SAM" id="Phobius"/>
    </source>
</evidence>
<organism evidence="2 3">
    <name type="scientific">Gigaspora margarita</name>
    <dbReference type="NCBI Taxonomy" id="4874"/>
    <lineage>
        <taxon>Eukaryota</taxon>
        <taxon>Fungi</taxon>
        <taxon>Fungi incertae sedis</taxon>
        <taxon>Mucoromycota</taxon>
        <taxon>Glomeromycotina</taxon>
        <taxon>Glomeromycetes</taxon>
        <taxon>Diversisporales</taxon>
        <taxon>Gigasporaceae</taxon>
        <taxon>Gigaspora</taxon>
    </lineage>
</organism>
<evidence type="ECO:0000313" key="2">
    <source>
        <dbReference type="EMBL" id="KAF0524636.1"/>
    </source>
</evidence>
<sequence length="569" mass="66515">MSYYVEIPIEEARYNNEISELACSPNSKHVAALHENRISFWSIVDQEEHLEFVKAIKIDNIRRNETINAISDNQYILVRKIFAISDNMQVSISLDRIDPYNFKIFDFETPDEEIKLTFPDWQKEIDFLSFTNNGNIVMYFEISHEEELLIVCAKNKETKRTRLYSFSTETGINLAFFDTSLAIYRFHLIASGKAERLLCISGNQYKLMDPYNLKDPIDANELIKNINYNQIQEPYIIRSDIIIYITNEKLSIKELIPDNWVKYLRKTLQDYNSITAPSKKTVEMIKEVIKDSEEKELLNINGKNFILHCEILENDDFVTITRIGVIIWTYIKFGDRELFKEFLQSNIDEEFYLTCYGKVLMKTLIELKDDKWIRSLNVKYYFLIWAGYAILLGSFIIVSAFSDSISWFYQQILLYIVIILGFWHLFVEFRQVLVYSPKNYLSTAWNYLDLAATISTTATSIYWLKNGSAPTWAITFSSLFLEMNFINLCFRPIKFFGIYLAMIMNTVDRVISFVTIFGCFTLALANSLYLLLRSTSESFQGSNINMFEQLVSSIIATYYMIITGTLYSS</sequence>
<comment type="caution">
    <text evidence="2">The sequence shown here is derived from an EMBL/GenBank/DDBJ whole genome shotgun (WGS) entry which is preliminary data.</text>
</comment>
<keyword evidence="2" id="KW-0675">Receptor</keyword>
<keyword evidence="1" id="KW-0472">Membrane</keyword>
<feature type="transmembrane region" description="Helical" evidence="1">
    <location>
        <begin position="470"/>
        <end position="490"/>
    </location>
</feature>
<gene>
    <name evidence="2" type="ORF">F8M41_015090</name>
</gene>
<dbReference type="Proteomes" id="UP000439903">
    <property type="component" value="Unassembled WGS sequence"/>
</dbReference>
<feature type="transmembrane region" description="Helical" evidence="1">
    <location>
        <begin position="380"/>
        <end position="401"/>
    </location>
</feature>
<keyword evidence="3" id="KW-1185">Reference proteome</keyword>
<dbReference type="EMBL" id="WTPW01000312">
    <property type="protein sequence ID" value="KAF0524636.1"/>
    <property type="molecule type" value="Genomic_DNA"/>
</dbReference>
<protein>
    <submittedName>
        <fullName evidence="2">Transient receptor potential cation channel subfamily a member 1-like</fullName>
    </submittedName>
</protein>